<dbReference type="Proteomes" id="UP001153620">
    <property type="component" value="Chromosome 1"/>
</dbReference>
<reference evidence="1" key="2">
    <citation type="submission" date="2022-10" db="EMBL/GenBank/DDBJ databases">
        <authorList>
            <consortium name="ENA_rothamsted_submissions"/>
            <consortium name="culmorum"/>
            <person name="King R."/>
        </authorList>
    </citation>
    <scope>NUCLEOTIDE SEQUENCE</scope>
</reference>
<name>A0A9N9WN71_9DIPT</name>
<evidence type="ECO:0000313" key="2">
    <source>
        <dbReference type="Proteomes" id="UP001153620"/>
    </source>
</evidence>
<evidence type="ECO:0000313" key="1">
    <source>
        <dbReference type="EMBL" id="CAG9799283.1"/>
    </source>
</evidence>
<accession>A0A9N9WN71</accession>
<gene>
    <name evidence="1" type="ORF">CHIRRI_LOCUS2252</name>
</gene>
<protein>
    <submittedName>
        <fullName evidence="1">Uncharacterized protein</fullName>
    </submittedName>
</protein>
<organism evidence="1 2">
    <name type="scientific">Chironomus riparius</name>
    <dbReference type="NCBI Taxonomy" id="315576"/>
    <lineage>
        <taxon>Eukaryota</taxon>
        <taxon>Metazoa</taxon>
        <taxon>Ecdysozoa</taxon>
        <taxon>Arthropoda</taxon>
        <taxon>Hexapoda</taxon>
        <taxon>Insecta</taxon>
        <taxon>Pterygota</taxon>
        <taxon>Neoptera</taxon>
        <taxon>Endopterygota</taxon>
        <taxon>Diptera</taxon>
        <taxon>Nematocera</taxon>
        <taxon>Chironomoidea</taxon>
        <taxon>Chironomidae</taxon>
        <taxon>Chironominae</taxon>
        <taxon>Chironomus</taxon>
    </lineage>
</organism>
<proteinExistence type="predicted"/>
<sequence length="192" mass="22934">MDTRNCDIFKHFEKEEYELNLFGFAIKDFKFENLEFFWKKQVNKSMQTISKRFMDLMNKGKLEAVENVKSSINQIEQFIIKSTESNIQHIVNMEVEKALNIPENVILPTDRAQLKLDPYEEIYDLEQECDNLGNILIQNAIFLKHLNNELNSYELDWLDKEDQICLRGQHFLNIQLFDTDFLNRYLIPKNSK</sequence>
<dbReference type="OrthoDB" id="1884855at2759"/>
<reference evidence="1" key="1">
    <citation type="submission" date="2022-01" db="EMBL/GenBank/DDBJ databases">
        <authorList>
            <person name="King R."/>
        </authorList>
    </citation>
    <scope>NUCLEOTIDE SEQUENCE</scope>
</reference>
<dbReference type="AlphaFoldDB" id="A0A9N9WN71"/>
<keyword evidence="2" id="KW-1185">Reference proteome</keyword>
<dbReference type="EMBL" id="OU895877">
    <property type="protein sequence ID" value="CAG9799283.1"/>
    <property type="molecule type" value="Genomic_DNA"/>
</dbReference>